<dbReference type="Proteomes" id="UP000437638">
    <property type="component" value="Unassembled WGS sequence"/>
</dbReference>
<proteinExistence type="predicted"/>
<evidence type="ECO:0000256" key="1">
    <source>
        <dbReference type="SAM" id="MobiDB-lite"/>
    </source>
</evidence>
<feature type="domain" description="PRC-barrel" evidence="2">
    <location>
        <begin position="48"/>
        <end position="121"/>
    </location>
</feature>
<protein>
    <submittedName>
        <fullName evidence="3">PRC-barrel domain containing protein</fullName>
    </submittedName>
</protein>
<accession>A0A7X3H205</accession>
<evidence type="ECO:0000313" key="4">
    <source>
        <dbReference type="Proteomes" id="UP000437638"/>
    </source>
</evidence>
<dbReference type="EMBL" id="WTKP01000009">
    <property type="protein sequence ID" value="MWJ29073.1"/>
    <property type="molecule type" value="Genomic_DNA"/>
</dbReference>
<gene>
    <name evidence="3" type="ORF">GPM19_12835</name>
</gene>
<dbReference type="AlphaFoldDB" id="A0A7X3H205"/>
<feature type="compositionally biased region" description="Basic and acidic residues" evidence="1">
    <location>
        <begin position="7"/>
        <end position="23"/>
    </location>
</feature>
<dbReference type="SUPFAM" id="SSF50346">
    <property type="entry name" value="PRC-barrel domain"/>
    <property type="match status" value="1"/>
</dbReference>
<name>A0A7X3H205_9GAMM</name>
<feature type="region of interest" description="Disordered" evidence="1">
    <location>
        <begin position="1"/>
        <end position="32"/>
    </location>
</feature>
<evidence type="ECO:0000259" key="2">
    <source>
        <dbReference type="Pfam" id="PF05239"/>
    </source>
</evidence>
<sequence>MTVQTHAAEDEKQPNDRADRSDSGEPQNNKRVRSLDEWSYKSIYEQGGFRAENFLDAQVFSPQENEIGEMVNIILDWENQIVTVIAEVGGVWDSGDRHVAIPWDEVEFFEDGIKVPVRHDNLEEYDLFSSVNIDESYIYKQEMERISNVEENVATGPQTWKITDIMHDYASMENDGGYGYITDALFSRSGVMQAIIVKPASAEFGQGPRAYPFYGYPEGWRPGDTHYILTYSRKDVEELPVFEYEKYGSVFD</sequence>
<reference evidence="3 4" key="1">
    <citation type="submission" date="2019-12" db="EMBL/GenBank/DDBJ databases">
        <title>Halomonas rutogse sp. nov. isolated from two lakes on Tibetan Plateau.</title>
        <authorList>
            <person name="Gao P."/>
        </authorList>
    </citation>
    <scope>NUCLEOTIDE SEQUENCE [LARGE SCALE GENOMIC DNA]</scope>
    <source>
        <strain evidence="3 4">ZH2S</strain>
    </source>
</reference>
<keyword evidence="4" id="KW-1185">Reference proteome</keyword>
<dbReference type="InterPro" id="IPR027275">
    <property type="entry name" value="PRC-brl_dom"/>
</dbReference>
<evidence type="ECO:0000313" key="3">
    <source>
        <dbReference type="EMBL" id="MWJ29073.1"/>
    </source>
</evidence>
<dbReference type="Gene3D" id="2.30.30.240">
    <property type="entry name" value="PRC-barrel domain"/>
    <property type="match status" value="1"/>
</dbReference>
<dbReference type="InterPro" id="IPR011033">
    <property type="entry name" value="PRC_barrel-like_sf"/>
</dbReference>
<organism evidence="3 4">
    <name type="scientific">Vreelandella zhuhanensis</name>
    <dbReference type="NCBI Taxonomy" id="2684210"/>
    <lineage>
        <taxon>Bacteria</taxon>
        <taxon>Pseudomonadati</taxon>
        <taxon>Pseudomonadota</taxon>
        <taxon>Gammaproteobacteria</taxon>
        <taxon>Oceanospirillales</taxon>
        <taxon>Halomonadaceae</taxon>
        <taxon>Vreelandella</taxon>
    </lineage>
</organism>
<dbReference type="Pfam" id="PF05239">
    <property type="entry name" value="PRC"/>
    <property type="match status" value="1"/>
</dbReference>
<comment type="caution">
    <text evidence="3">The sequence shown here is derived from an EMBL/GenBank/DDBJ whole genome shotgun (WGS) entry which is preliminary data.</text>
</comment>